<feature type="binding site" evidence="2">
    <location>
        <position position="70"/>
    </location>
    <ligand>
        <name>substrate</name>
    </ligand>
</feature>
<dbReference type="EMBL" id="WPAF01000014">
    <property type="protein sequence ID" value="KAF0134021.1"/>
    <property type="molecule type" value="Genomic_DNA"/>
</dbReference>
<feature type="active site" description="Proton acceptor" evidence="2">
    <location>
        <position position="67"/>
    </location>
</feature>
<protein>
    <recommendedName>
        <fullName evidence="2">Isoprenyl transferase</fullName>
        <ecNumber evidence="2">2.5.1.-</ecNumber>
    </recommendedName>
</protein>
<dbReference type="AlphaFoldDB" id="A0A833L0U1"/>
<reference evidence="3 4" key="1">
    <citation type="submission" date="2019-12" db="EMBL/GenBank/DDBJ databases">
        <authorList>
            <person name="Wolfe R."/>
            <person name="Danczak R."/>
            <person name="Wilkins M."/>
        </authorList>
    </citation>
    <scope>NUCLEOTIDE SEQUENCE [LARGE SCALE GENOMIC DNA]</scope>
    <source>
        <strain evidence="3">X2_MaxBin.013</strain>
    </source>
</reference>
<feature type="binding site" evidence="2">
    <location>
        <position position="19"/>
    </location>
    <ligand>
        <name>Mg(2+)</name>
        <dbReference type="ChEBI" id="CHEBI:18420"/>
    </ligand>
</feature>
<name>A0A833L0U1_UNCSA</name>
<feature type="binding site" evidence="2">
    <location>
        <position position="183"/>
    </location>
    <ligand>
        <name>substrate</name>
    </ligand>
</feature>
<comment type="similarity">
    <text evidence="2">Belongs to the UPP synthase family.</text>
</comment>
<feature type="binding site" evidence="2">
    <location>
        <position position="202"/>
    </location>
    <ligand>
        <name>Mg(2+)</name>
        <dbReference type="ChEBI" id="CHEBI:18420"/>
    </ligand>
</feature>
<dbReference type="GO" id="GO:0000287">
    <property type="term" value="F:magnesium ion binding"/>
    <property type="evidence" value="ECO:0007669"/>
    <property type="project" value="UniProtKB-UniRule"/>
</dbReference>
<feature type="binding site" evidence="2">
    <location>
        <begin position="189"/>
        <end position="191"/>
    </location>
    <ligand>
        <name>substrate</name>
    </ligand>
</feature>
<dbReference type="NCBIfam" id="TIGR00055">
    <property type="entry name" value="uppS"/>
    <property type="match status" value="1"/>
</dbReference>
<feature type="binding site" evidence="2">
    <location>
        <position position="24"/>
    </location>
    <ligand>
        <name>substrate</name>
    </ligand>
</feature>
<dbReference type="GO" id="GO:0045547">
    <property type="term" value="F:ditrans,polycis-polyprenyl diphosphate synthase [(2E,6E)-farnesyl diphosphate specific] activity"/>
    <property type="evidence" value="ECO:0007669"/>
    <property type="project" value="TreeGrafter"/>
</dbReference>
<comment type="caution">
    <text evidence="3">The sequence shown here is derived from an EMBL/GenBank/DDBJ whole genome shotgun (WGS) entry which is preliminary data.</text>
</comment>
<evidence type="ECO:0000256" key="2">
    <source>
        <dbReference type="HAMAP-Rule" id="MF_01139"/>
    </source>
</evidence>
<gene>
    <name evidence="3" type="ORF">FD145_963</name>
</gene>
<keyword evidence="2" id="KW-0460">Magnesium</keyword>
<dbReference type="GO" id="GO:0016094">
    <property type="term" value="P:polyprenol biosynthetic process"/>
    <property type="evidence" value="ECO:0007669"/>
    <property type="project" value="TreeGrafter"/>
</dbReference>
<accession>A0A833L0U1</accession>
<dbReference type="Gene3D" id="3.40.1180.10">
    <property type="entry name" value="Decaprenyl diphosphate synthase-like"/>
    <property type="match status" value="1"/>
</dbReference>
<dbReference type="PANTHER" id="PTHR10291">
    <property type="entry name" value="DEHYDRODOLICHYL DIPHOSPHATE SYNTHASE FAMILY MEMBER"/>
    <property type="match status" value="1"/>
</dbReference>
<comment type="subunit">
    <text evidence="2">Homodimer.</text>
</comment>
<proteinExistence type="inferred from homology"/>
<dbReference type="SUPFAM" id="SSF64005">
    <property type="entry name" value="Undecaprenyl diphosphate synthase"/>
    <property type="match status" value="1"/>
</dbReference>
<feature type="binding site" evidence="2">
    <location>
        <position position="36"/>
    </location>
    <ligand>
        <name>substrate</name>
    </ligand>
</feature>
<evidence type="ECO:0000256" key="1">
    <source>
        <dbReference type="ARBA" id="ARBA00022679"/>
    </source>
</evidence>
<feature type="binding site" evidence="2">
    <location>
        <begin position="64"/>
        <end position="66"/>
    </location>
    <ligand>
        <name>substrate</name>
    </ligand>
</feature>
<dbReference type="InterPro" id="IPR001441">
    <property type="entry name" value="UPP_synth-like"/>
</dbReference>
<dbReference type="InterPro" id="IPR036424">
    <property type="entry name" value="UPP_synth-like_sf"/>
</dbReference>
<organism evidence="3 4">
    <name type="scientific">Candidatus Saganbacteria bacterium</name>
    <dbReference type="NCBI Taxonomy" id="2575572"/>
    <lineage>
        <taxon>Bacteria</taxon>
        <taxon>Bacillati</taxon>
        <taxon>Saganbacteria</taxon>
    </lineage>
</organism>
<dbReference type="CDD" id="cd00475">
    <property type="entry name" value="Cis_IPPS"/>
    <property type="match status" value="1"/>
</dbReference>
<feature type="binding site" evidence="2">
    <location>
        <begin position="20"/>
        <end position="23"/>
    </location>
    <ligand>
        <name>substrate</name>
    </ligand>
</feature>
<comment type="cofactor">
    <cofactor evidence="2">
        <name>Mg(2+)</name>
        <dbReference type="ChEBI" id="CHEBI:18420"/>
    </cofactor>
    <text evidence="2">Binds 2 magnesium ions per subunit.</text>
</comment>
<dbReference type="Pfam" id="PF01255">
    <property type="entry name" value="Prenyltransf"/>
    <property type="match status" value="1"/>
</dbReference>
<keyword evidence="1 2" id="KW-0808">Transferase</keyword>
<feature type="binding site" evidence="2">
    <location>
        <position position="32"/>
    </location>
    <ligand>
        <name>substrate</name>
    </ligand>
</feature>
<dbReference type="NCBIfam" id="NF011405">
    <property type="entry name" value="PRK14830.1"/>
    <property type="match status" value="1"/>
</dbReference>
<feature type="binding site" evidence="2">
    <location>
        <position position="68"/>
    </location>
    <ligand>
        <name>substrate</name>
    </ligand>
</feature>
<dbReference type="FunFam" id="3.40.1180.10:FF:000001">
    <property type="entry name" value="(2E,6E)-farnesyl-diphosphate-specific ditrans,polycis-undecaprenyl-diphosphate synthase"/>
    <property type="match status" value="1"/>
</dbReference>
<feature type="active site" evidence="2">
    <location>
        <position position="19"/>
    </location>
</feature>
<evidence type="ECO:0000313" key="3">
    <source>
        <dbReference type="EMBL" id="KAF0134021.1"/>
    </source>
</evidence>
<keyword evidence="2" id="KW-0479">Metal-binding</keyword>
<sequence>MTSGSCNLKIPRHIAIIMDGNGRWAKKRMLPRAAGHKKGVDALREIVKACNEIGVKHLTVYAFSTENWARPKEEVTALMNLFMEAINNEIKKLHKNDVRIRFLGRIDGFSKNLKEKMVEAMELTKNNKRGNLNVMVNYGGRAEIIDAIKKIIDDKVPSDNIDETIFSSYLYTAGIPDPDLLIRTADEMRISNYLLWQIAYSEIYITKTLWPDFDKKELIKAIEEYSQRERKFGKTSEQIT</sequence>
<dbReference type="Proteomes" id="UP000488506">
    <property type="component" value="Unassembled WGS sequence"/>
</dbReference>
<dbReference type="EC" id="2.5.1.-" evidence="2"/>
<dbReference type="HAMAP" id="MF_01139">
    <property type="entry name" value="ISPT"/>
    <property type="match status" value="1"/>
</dbReference>
<dbReference type="PANTHER" id="PTHR10291:SF0">
    <property type="entry name" value="DEHYDRODOLICHYL DIPHOSPHATE SYNTHASE 2"/>
    <property type="match status" value="1"/>
</dbReference>
<comment type="function">
    <text evidence="2">Catalyzes the condensation of isopentenyl diphosphate (IPP) with allylic pyrophosphates generating different type of terpenoids.</text>
</comment>
<evidence type="ECO:0000313" key="4">
    <source>
        <dbReference type="Proteomes" id="UP000488506"/>
    </source>
</evidence>